<protein>
    <submittedName>
        <fullName evidence="2">DUF4179 domain-containing protein</fullName>
    </submittedName>
</protein>
<feature type="transmembrane region" description="Helical" evidence="1">
    <location>
        <begin position="59"/>
        <end position="77"/>
    </location>
</feature>
<name>A0A927GYG8_9BACL</name>
<evidence type="ECO:0000313" key="2">
    <source>
        <dbReference type="EMBL" id="MBD2860434.1"/>
    </source>
</evidence>
<accession>A0A927GYG8</accession>
<proteinExistence type="predicted"/>
<keyword evidence="3" id="KW-1185">Reference proteome</keyword>
<dbReference type="AlphaFoldDB" id="A0A927GYG8"/>
<dbReference type="EMBL" id="JACXJA010000001">
    <property type="protein sequence ID" value="MBD2860434.1"/>
    <property type="molecule type" value="Genomic_DNA"/>
</dbReference>
<dbReference type="Proteomes" id="UP000639396">
    <property type="component" value="Unassembled WGS sequence"/>
</dbReference>
<gene>
    <name evidence="2" type="ORF">IDH45_00345</name>
</gene>
<comment type="caution">
    <text evidence="2">The sequence shown here is derived from an EMBL/GenBank/DDBJ whole genome shotgun (WGS) entry which is preliminary data.</text>
</comment>
<keyword evidence="1" id="KW-1133">Transmembrane helix</keyword>
<evidence type="ECO:0000313" key="3">
    <source>
        <dbReference type="Proteomes" id="UP000639396"/>
    </source>
</evidence>
<sequence>MEDKLKALLDRLDADETGKLLDDDLSVPVDRKIAARIKANVYEKAGFRPVRARRRRKRLTAAAALLFLLAALASMNMDSVTATIGKLFGYVPGYGIIEPEGGIKYGMQTPGVTAENEVYRLTLNEAIASGNTISVIFTLERKQFTQPDNGPAAEEKERLLRERSQRHEVTLQAGEAAYNISHRGWGTGGKFDIVYGDFILPESEIKPGTEYRLHYAYSGLTIAFTLQSYERFHSLEQIGPTVVHGPLSITAVSSWSDDKLTVNLYPYSTGGYKLSSFTKDPYNDKLQGDLHLITDQGSKPYIQDRSPHMGVRRQFQFDRKDDGESNPVLHIPHVTLESEEAAAVTLKVPAMGERLTVNKALSFKDADVTVLDTEKVMHTDGNSGTLYEALKIRMSFQNKSDAFKLNWVYLDVDGTGGFGWEFDENGDATTYYLALTGYDKSRMKLTIRNPKYRMTEGFRITLQD</sequence>
<keyword evidence="1" id="KW-0472">Membrane</keyword>
<dbReference type="RefSeq" id="WP_190923602.1">
    <property type="nucleotide sequence ID" value="NZ_JACXJA010000001.1"/>
</dbReference>
<keyword evidence="1" id="KW-0812">Transmembrane</keyword>
<organism evidence="2 3">
    <name type="scientific">Paenibacillus oceani</name>
    <dbReference type="NCBI Taxonomy" id="2772510"/>
    <lineage>
        <taxon>Bacteria</taxon>
        <taxon>Bacillati</taxon>
        <taxon>Bacillota</taxon>
        <taxon>Bacilli</taxon>
        <taxon>Bacillales</taxon>
        <taxon>Paenibacillaceae</taxon>
        <taxon>Paenibacillus</taxon>
    </lineage>
</organism>
<reference evidence="2" key="1">
    <citation type="submission" date="2020-09" db="EMBL/GenBank/DDBJ databases">
        <title>A novel bacterium of genus Paenibacillus, isolated from South China Sea.</title>
        <authorList>
            <person name="Huang H."/>
            <person name="Mo K."/>
            <person name="Hu Y."/>
        </authorList>
    </citation>
    <scope>NUCLEOTIDE SEQUENCE</scope>
    <source>
        <strain evidence="2">IB182363</strain>
    </source>
</reference>
<evidence type="ECO:0000256" key="1">
    <source>
        <dbReference type="SAM" id="Phobius"/>
    </source>
</evidence>